<keyword evidence="3" id="KW-1185">Reference proteome</keyword>
<evidence type="ECO:0000313" key="3">
    <source>
        <dbReference type="Proteomes" id="UP001222027"/>
    </source>
</evidence>
<sequence length="160" mass="18419">MKAASHGSVMGRSPTGTPNSSSDIRNNSWKMLLFRYAIGTTNRRPSRVYTAKWPLRATREVPEEPEPPLSLPLERQSLDLLPGISRVLLRPVDPKARQWVKREVQNHRWRWWKWGCPGLVINRCIDAYGSLFPKYPNEPRLCRDKREGCSPCELHGVSES</sequence>
<gene>
    <name evidence="2" type="ORF">OPV22_030514</name>
</gene>
<dbReference type="EMBL" id="JAQQAF010000008">
    <property type="protein sequence ID" value="KAJ8467962.1"/>
    <property type="molecule type" value="Genomic_DNA"/>
</dbReference>
<comment type="caution">
    <text evidence="2">The sequence shown here is derived from an EMBL/GenBank/DDBJ whole genome shotgun (WGS) entry which is preliminary data.</text>
</comment>
<feature type="region of interest" description="Disordered" evidence="1">
    <location>
        <begin position="1"/>
        <end position="23"/>
    </location>
</feature>
<feature type="compositionally biased region" description="Polar residues" evidence="1">
    <location>
        <begin position="14"/>
        <end position="23"/>
    </location>
</feature>
<dbReference type="AlphaFoldDB" id="A0AAV8Q406"/>
<reference evidence="2 3" key="1">
    <citation type="submission" date="2022-12" db="EMBL/GenBank/DDBJ databases">
        <title>Chromosome-scale assembly of the Ensete ventricosum genome.</title>
        <authorList>
            <person name="Dussert Y."/>
            <person name="Stocks J."/>
            <person name="Wendawek A."/>
            <person name="Woldeyes F."/>
            <person name="Nichols R.A."/>
            <person name="Borrell J.S."/>
        </authorList>
    </citation>
    <scope>NUCLEOTIDE SEQUENCE [LARGE SCALE GENOMIC DNA]</scope>
    <source>
        <strain evidence="3">cv. Maze</strain>
        <tissue evidence="2">Seeds</tissue>
    </source>
</reference>
<protein>
    <submittedName>
        <fullName evidence="2">Uncharacterized protein</fullName>
    </submittedName>
</protein>
<organism evidence="2 3">
    <name type="scientific">Ensete ventricosum</name>
    <name type="common">Abyssinian banana</name>
    <name type="synonym">Musa ensete</name>
    <dbReference type="NCBI Taxonomy" id="4639"/>
    <lineage>
        <taxon>Eukaryota</taxon>
        <taxon>Viridiplantae</taxon>
        <taxon>Streptophyta</taxon>
        <taxon>Embryophyta</taxon>
        <taxon>Tracheophyta</taxon>
        <taxon>Spermatophyta</taxon>
        <taxon>Magnoliopsida</taxon>
        <taxon>Liliopsida</taxon>
        <taxon>Zingiberales</taxon>
        <taxon>Musaceae</taxon>
        <taxon>Ensete</taxon>
    </lineage>
</organism>
<name>A0AAV8Q406_ENSVE</name>
<evidence type="ECO:0000256" key="1">
    <source>
        <dbReference type="SAM" id="MobiDB-lite"/>
    </source>
</evidence>
<dbReference type="Proteomes" id="UP001222027">
    <property type="component" value="Unassembled WGS sequence"/>
</dbReference>
<proteinExistence type="predicted"/>
<evidence type="ECO:0000313" key="2">
    <source>
        <dbReference type="EMBL" id="KAJ8467962.1"/>
    </source>
</evidence>
<accession>A0AAV8Q406</accession>